<dbReference type="EMBL" id="CAJNJA010017349">
    <property type="protein sequence ID" value="CAE7399498.1"/>
    <property type="molecule type" value="Genomic_DNA"/>
</dbReference>
<comment type="caution">
    <text evidence="1">The sequence shown here is derived from an EMBL/GenBank/DDBJ whole genome shotgun (WGS) entry which is preliminary data.</text>
</comment>
<dbReference type="AlphaFoldDB" id="A0A812QQV3"/>
<proteinExistence type="predicted"/>
<evidence type="ECO:0000313" key="1">
    <source>
        <dbReference type="EMBL" id="CAE7399498.1"/>
    </source>
</evidence>
<evidence type="ECO:0000313" key="2">
    <source>
        <dbReference type="Proteomes" id="UP000601435"/>
    </source>
</evidence>
<accession>A0A812QQV3</accession>
<evidence type="ECO:0008006" key="3">
    <source>
        <dbReference type="Google" id="ProtNLM"/>
    </source>
</evidence>
<organism evidence="1 2">
    <name type="scientific">Symbiodinium necroappetens</name>
    <dbReference type="NCBI Taxonomy" id="1628268"/>
    <lineage>
        <taxon>Eukaryota</taxon>
        <taxon>Sar</taxon>
        <taxon>Alveolata</taxon>
        <taxon>Dinophyceae</taxon>
        <taxon>Suessiales</taxon>
        <taxon>Symbiodiniaceae</taxon>
        <taxon>Symbiodinium</taxon>
    </lineage>
</organism>
<sequence length="679" mass="74720">MCMTDPPNSGDGVEYTRNSRGNNGCRAFSSGSSIRAVAVCSNMRTFAVQSGPYEYLFPPPTRTGYALQEGTVEVTCNHDARPYACLCRSPWGMKYCEGSSLCAPDVHNRKCTRQVPKDIAHRRRRIFGGPEADDSEGAYVFGICIEQNEEVDYREANTKSGDDAISSKTCDGTDEALLCTSQPLHRGDGVTIGQKSGSDTPNSCRTHSSKQQSLAASSLCAPPNSELRLVTSPGDGKYVEESGKWFYGASYGLKFDPTSSSLALCRDSCCADEACELWQFKKDYGCFRGSSNQCLRTVDPFCDGSRGERLRGRVGGTLGVVWFGSRWHNYVEIAPVDPYRHGAQKEVLQTFEGEFVHFSRSGPGVHQMNVSKSCWSYDRHPSWCCPGIAQQVRACWPAHSISSHCCSQGQSAEGSILYNAFFAATPHLPAEEVQQFHENFPGFAIDEASFEDTRLRFRLGDKSPSLICPSGSIEQTMDSSGVLWQMALLLAYFRAPASGTFLNLGSGTCQAPDPLHQLLSSAEGDGMVGIAVDSNSSRLDVCRATMSNTPARVLPVHLTLDPTQVVEQLLPYLKLIFGGARKPWPLDFLVVDLDGVDCLIIEELLRVLRPKVIHLEIITHIPPPFRFSLQWHSRLSPHWNDVYDVDLLNPFQGCSLSYALHKFRPFGYALLPGGISRST</sequence>
<keyword evidence="2" id="KW-1185">Reference proteome</keyword>
<gene>
    <name evidence="1" type="ORF">SNEC2469_LOCUS10922</name>
</gene>
<reference evidence="1" key="1">
    <citation type="submission" date="2021-02" db="EMBL/GenBank/DDBJ databases">
        <authorList>
            <person name="Dougan E. K."/>
            <person name="Rhodes N."/>
            <person name="Thang M."/>
            <person name="Chan C."/>
        </authorList>
    </citation>
    <scope>NUCLEOTIDE SEQUENCE</scope>
</reference>
<name>A0A812QQV3_9DINO</name>
<dbReference type="Proteomes" id="UP000601435">
    <property type="component" value="Unassembled WGS sequence"/>
</dbReference>
<dbReference type="OrthoDB" id="422611at2759"/>
<protein>
    <recommendedName>
        <fullName evidence="3">Methyltransferase domain-containing protein</fullName>
    </recommendedName>
</protein>